<dbReference type="PROSITE" id="PS51677">
    <property type="entry name" value="NODB"/>
    <property type="match status" value="1"/>
</dbReference>
<keyword evidence="9" id="KW-0119">Carbohydrate metabolism</keyword>
<evidence type="ECO:0000256" key="9">
    <source>
        <dbReference type="ARBA" id="ARBA00023277"/>
    </source>
</evidence>
<dbReference type="InterPro" id="IPR002509">
    <property type="entry name" value="NODB_dom"/>
</dbReference>
<dbReference type="CDD" id="cd10951">
    <property type="entry name" value="CE4_ClCDA_like"/>
    <property type="match status" value="1"/>
</dbReference>
<protein>
    <submittedName>
        <fullName evidence="14">Carbohydrate esterase family 4 protein</fullName>
    </submittedName>
</protein>
<keyword evidence="4" id="KW-0336">GPI-anchor</keyword>
<dbReference type="STRING" id="933852.A0A0C3AMK7"/>
<evidence type="ECO:0000259" key="13">
    <source>
        <dbReference type="PROSITE" id="PS51677"/>
    </source>
</evidence>
<keyword evidence="3" id="KW-1003">Cell membrane</keyword>
<keyword evidence="15" id="KW-1185">Reference proteome</keyword>
<proteinExistence type="predicted"/>
<evidence type="ECO:0000256" key="10">
    <source>
        <dbReference type="ARBA" id="ARBA00023288"/>
    </source>
</evidence>
<reference evidence="14 15" key="1">
    <citation type="submission" date="2014-04" db="EMBL/GenBank/DDBJ databases">
        <authorList>
            <consortium name="DOE Joint Genome Institute"/>
            <person name="Kuo A."/>
            <person name="Zuccaro A."/>
            <person name="Kohler A."/>
            <person name="Nagy L.G."/>
            <person name="Floudas D."/>
            <person name="Copeland A."/>
            <person name="Barry K.W."/>
            <person name="Cichocki N."/>
            <person name="Veneault-Fourrey C."/>
            <person name="LaButti K."/>
            <person name="Lindquist E.A."/>
            <person name="Lipzen A."/>
            <person name="Lundell T."/>
            <person name="Morin E."/>
            <person name="Murat C."/>
            <person name="Sun H."/>
            <person name="Tunlid A."/>
            <person name="Henrissat B."/>
            <person name="Grigoriev I.V."/>
            <person name="Hibbett D.S."/>
            <person name="Martin F."/>
            <person name="Nordberg H.P."/>
            <person name="Cantor M.N."/>
            <person name="Hua S.X."/>
        </authorList>
    </citation>
    <scope>NUCLEOTIDE SEQUENCE [LARGE SCALE GENOMIC DNA]</scope>
    <source>
        <strain evidence="14 15">MAFF 305830</strain>
    </source>
</reference>
<evidence type="ECO:0000256" key="5">
    <source>
        <dbReference type="ARBA" id="ARBA00022723"/>
    </source>
</evidence>
<dbReference type="EMBL" id="KN824388">
    <property type="protein sequence ID" value="KIM21259.1"/>
    <property type="molecule type" value="Genomic_DNA"/>
</dbReference>
<reference evidence="15" key="2">
    <citation type="submission" date="2015-01" db="EMBL/GenBank/DDBJ databases">
        <title>Evolutionary Origins and Diversification of the Mycorrhizal Mutualists.</title>
        <authorList>
            <consortium name="DOE Joint Genome Institute"/>
            <consortium name="Mycorrhizal Genomics Consortium"/>
            <person name="Kohler A."/>
            <person name="Kuo A."/>
            <person name="Nagy L.G."/>
            <person name="Floudas D."/>
            <person name="Copeland A."/>
            <person name="Barry K.W."/>
            <person name="Cichocki N."/>
            <person name="Veneault-Fourrey C."/>
            <person name="LaButti K."/>
            <person name="Lindquist E.A."/>
            <person name="Lipzen A."/>
            <person name="Lundell T."/>
            <person name="Morin E."/>
            <person name="Murat C."/>
            <person name="Riley R."/>
            <person name="Ohm R."/>
            <person name="Sun H."/>
            <person name="Tunlid A."/>
            <person name="Henrissat B."/>
            <person name="Grigoriev I.V."/>
            <person name="Hibbett D.S."/>
            <person name="Martin F."/>
        </authorList>
    </citation>
    <scope>NUCLEOTIDE SEQUENCE [LARGE SCALE GENOMIC DNA]</scope>
    <source>
        <strain evidence="15">MAFF 305830</strain>
    </source>
</reference>
<sequence length="251" mass="27602">MKSFVILSSLALFASAQAATLGNMLKRSGVLIYDCAIPGTAALTFDDGPNDYQKIIGDTLAQYNAKGTFFVNGNTYHCIYDPKYAESVRYVFDQGHQIASHTWSHPDLTKLSDAEIHDEMCKIEDAILAITGAKVAYMRPPFAAYNDNVISVAKCRGQDVVIANFDAQDWNGLTPDQTNVLYDNFVATNPSTVLALQHETYNGTATEVLPYAIELLQSHGYKLVTVAECMGNEPYQWVQAPVSDLSSYKCT</sequence>
<dbReference type="GO" id="GO:0098552">
    <property type="term" value="C:side of membrane"/>
    <property type="evidence" value="ECO:0007669"/>
    <property type="project" value="UniProtKB-KW"/>
</dbReference>
<evidence type="ECO:0000256" key="6">
    <source>
        <dbReference type="ARBA" id="ARBA00022729"/>
    </source>
</evidence>
<dbReference type="HOGENOM" id="CLU_021264_11_2_1"/>
<evidence type="ECO:0000313" key="14">
    <source>
        <dbReference type="EMBL" id="KIM21259.1"/>
    </source>
</evidence>
<feature type="signal peptide" evidence="12">
    <location>
        <begin position="1"/>
        <end position="18"/>
    </location>
</feature>
<dbReference type="Pfam" id="PF01522">
    <property type="entry name" value="Polysacc_deac_1"/>
    <property type="match status" value="1"/>
</dbReference>
<keyword evidence="6 12" id="KW-0732">Signal</keyword>
<keyword evidence="10" id="KW-0449">Lipoprotein</keyword>
<dbReference type="OrthoDB" id="2125469at2759"/>
<evidence type="ECO:0000256" key="7">
    <source>
        <dbReference type="ARBA" id="ARBA00022801"/>
    </source>
</evidence>
<dbReference type="Gene3D" id="3.20.20.370">
    <property type="entry name" value="Glycoside hydrolase/deacetylase"/>
    <property type="match status" value="1"/>
</dbReference>
<evidence type="ECO:0000256" key="1">
    <source>
        <dbReference type="ARBA" id="ARBA00001941"/>
    </source>
</evidence>
<dbReference type="GO" id="GO:0016810">
    <property type="term" value="F:hydrolase activity, acting on carbon-nitrogen (but not peptide) bonds"/>
    <property type="evidence" value="ECO:0007669"/>
    <property type="project" value="InterPro"/>
</dbReference>
<evidence type="ECO:0000256" key="8">
    <source>
        <dbReference type="ARBA" id="ARBA00023136"/>
    </source>
</evidence>
<dbReference type="InterPro" id="IPR011330">
    <property type="entry name" value="Glyco_hydro/deAcase_b/a-brl"/>
</dbReference>
<name>A0A0C3AMK7_SERVB</name>
<dbReference type="AlphaFoldDB" id="A0A0C3AMK7"/>
<dbReference type="GO" id="GO:0071555">
    <property type="term" value="P:cell wall organization"/>
    <property type="evidence" value="ECO:0007669"/>
    <property type="project" value="UniProtKB-KW"/>
</dbReference>
<dbReference type="GO" id="GO:0005975">
    <property type="term" value="P:carbohydrate metabolic process"/>
    <property type="evidence" value="ECO:0007669"/>
    <property type="project" value="InterPro"/>
</dbReference>
<keyword evidence="4" id="KW-0325">Glycoprotein</keyword>
<evidence type="ECO:0000256" key="11">
    <source>
        <dbReference type="ARBA" id="ARBA00023316"/>
    </source>
</evidence>
<keyword evidence="11" id="KW-0961">Cell wall biogenesis/degradation</keyword>
<evidence type="ECO:0000256" key="2">
    <source>
        <dbReference type="ARBA" id="ARBA00004609"/>
    </source>
</evidence>
<dbReference type="PANTHER" id="PTHR46471:SF2">
    <property type="entry name" value="CHITIN DEACETYLASE-RELATED"/>
    <property type="match status" value="1"/>
</dbReference>
<dbReference type="GO" id="GO:0046872">
    <property type="term" value="F:metal ion binding"/>
    <property type="evidence" value="ECO:0007669"/>
    <property type="project" value="UniProtKB-KW"/>
</dbReference>
<evidence type="ECO:0000313" key="15">
    <source>
        <dbReference type="Proteomes" id="UP000054097"/>
    </source>
</evidence>
<accession>A0A0C3AMK7</accession>
<gene>
    <name evidence="14" type="ORF">M408DRAFT_333574</name>
</gene>
<organism evidence="14 15">
    <name type="scientific">Serendipita vermifera MAFF 305830</name>
    <dbReference type="NCBI Taxonomy" id="933852"/>
    <lineage>
        <taxon>Eukaryota</taxon>
        <taxon>Fungi</taxon>
        <taxon>Dikarya</taxon>
        <taxon>Basidiomycota</taxon>
        <taxon>Agaricomycotina</taxon>
        <taxon>Agaricomycetes</taxon>
        <taxon>Sebacinales</taxon>
        <taxon>Serendipitaceae</taxon>
        <taxon>Serendipita</taxon>
    </lineage>
</organism>
<keyword evidence="7" id="KW-0378">Hydrolase</keyword>
<dbReference type="Proteomes" id="UP000054097">
    <property type="component" value="Unassembled WGS sequence"/>
</dbReference>
<comment type="cofactor">
    <cofactor evidence="1">
        <name>Co(2+)</name>
        <dbReference type="ChEBI" id="CHEBI:48828"/>
    </cofactor>
</comment>
<keyword evidence="5" id="KW-0479">Metal-binding</keyword>
<dbReference type="GO" id="GO:0005886">
    <property type="term" value="C:plasma membrane"/>
    <property type="evidence" value="ECO:0007669"/>
    <property type="project" value="UniProtKB-SubCell"/>
</dbReference>
<feature type="domain" description="NodB homology" evidence="13">
    <location>
        <begin position="39"/>
        <end position="224"/>
    </location>
</feature>
<comment type="subcellular location">
    <subcellularLocation>
        <location evidence="2">Cell membrane</location>
        <topology evidence="2">Lipid-anchor</topology>
        <topology evidence="2">GPI-anchor</topology>
    </subcellularLocation>
</comment>
<evidence type="ECO:0000256" key="4">
    <source>
        <dbReference type="ARBA" id="ARBA00022622"/>
    </source>
</evidence>
<dbReference type="SUPFAM" id="SSF88713">
    <property type="entry name" value="Glycoside hydrolase/deacetylase"/>
    <property type="match status" value="1"/>
</dbReference>
<dbReference type="PANTHER" id="PTHR46471">
    <property type="entry name" value="CHITIN DEACETYLASE"/>
    <property type="match status" value="1"/>
</dbReference>
<evidence type="ECO:0000256" key="3">
    <source>
        <dbReference type="ARBA" id="ARBA00022475"/>
    </source>
</evidence>
<evidence type="ECO:0000256" key="12">
    <source>
        <dbReference type="SAM" id="SignalP"/>
    </source>
</evidence>
<keyword evidence="8" id="KW-0472">Membrane</keyword>
<feature type="chain" id="PRO_5002175390" evidence="12">
    <location>
        <begin position="19"/>
        <end position="251"/>
    </location>
</feature>